<gene>
    <name evidence="1" type="ORF">DAEQUDRAFT_281214</name>
</gene>
<proteinExistence type="predicted"/>
<reference evidence="1 2" key="1">
    <citation type="journal article" date="2016" name="Mol. Biol. Evol.">
        <title>Comparative Genomics of Early-Diverging Mushroom-Forming Fungi Provides Insights into the Origins of Lignocellulose Decay Capabilities.</title>
        <authorList>
            <person name="Nagy L.G."/>
            <person name="Riley R."/>
            <person name="Tritt A."/>
            <person name="Adam C."/>
            <person name="Daum C."/>
            <person name="Floudas D."/>
            <person name="Sun H."/>
            <person name="Yadav J.S."/>
            <person name="Pangilinan J."/>
            <person name="Larsson K.H."/>
            <person name="Matsuura K."/>
            <person name="Barry K."/>
            <person name="Labutti K."/>
            <person name="Kuo R."/>
            <person name="Ohm R.A."/>
            <person name="Bhattacharya S.S."/>
            <person name="Shirouzu T."/>
            <person name="Yoshinaga Y."/>
            <person name="Martin F.M."/>
            <person name="Grigoriev I.V."/>
            <person name="Hibbett D.S."/>
        </authorList>
    </citation>
    <scope>NUCLEOTIDE SEQUENCE [LARGE SCALE GENOMIC DNA]</scope>
    <source>
        <strain evidence="1 2">L-15889</strain>
    </source>
</reference>
<dbReference type="AlphaFoldDB" id="A0A165Q9C4"/>
<dbReference type="EMBL" id="KV429060">
    <property type="protein sequence ID" value="KZT69174.1"/>
    <property type="molecule type" value="Genomic_DNA"/>
</dbReference>
<protein>
    <submittedName>
        <fullName evidence="1">Uncharacterized protein</fullName>
    </submittedName>
</protein>
<evidence type="ECO:0000313" key="1">
    <source>
        <dbReference type="EMBL" id="KZT69174.1"/>
    </source>
</evidence>
<name>A0A165Q9C4_9APHY</name>
<evidence type="ECO:0000313" key="2">
    <source>
        <dbReference type="Proteomes" id="UP000076727"/>
    </source>
</evidence>
<organism evidence="1 2">
    <name type="scientific">Daedalea quercina L-15889</name>
    <dbReference type="NCBI Taxonomy" id="1314783"/>
    <lineage>
        <taxon>Eukaryota</taxon>
        <taxon>Fungi</taxon>
        <taxon>Dikarya</taxon>
        <taxon>Basidiomycota</taxon>
        <taxon>Agaricomycotina</taxon>
        <taxon>Agaricomycetes</taxon>
        <taxon>Polyporales</taxon>
        <taxon>Fomitopsis</taxon>
    </lineage>
</organism>
<keyword evidence="2" id="KW-1185">Reference proteome</keyword>
<accession>A0A165Q9C4</accession>
<dbReference type="Proteomes" id="UP000076727">
    <property type="component" value="Unassembled WGS sequence"/>
</dbReference>
<sequence>MLSYLQSLPSRLIPNTPMPSVDHIMCSILSPDFYIVYSDAFDPSGLRSCIARHIIIYSTYRLIVIGFSGLRVLGLFGLRTCMTFDWRDIGHTLGQRLTRSGRIASIYLPFTLDTPPLAGSVVGKAFIPLATTPGLVGCPRACTPGHERDSPSTSRVHITHIASSRTTHCTTQFTRALAFRHHRIAFPCSRRPVARAGLRCTTRISIDNK</sequence>